<dbReference type="EMBL" id="BONV01000004">
    <property type="protein sequence ID" value="GIG78224.1"/>
    <property type="molecule type" value="Genomic_DNA"/>
</dbReference>
<evidence type="ECO:0000313" key="4">
    <source>
        <dbReference type="Proteomes" id="UP000630097"/>
    </source>
</evidence>
<accession>A0A8J3LUU4</accession>
<proteinExistence type="predicted"/>
<dbReference type="AlphaFoldDB" id="A0A8J3LUU4"/>
<feature type="transmembrane region" description="Helical" evidence="2">
    <location>
        <begin position="85"/>
        <end position="106"/>
    </location>
</feature>
<dbReference type="Proteomes" id="UP000630097">
    <property type="component" value="Unassembled WGS sequence"/>
</dbReference>
<keyword evidence="2" id="KW-0472">Membrane</keyword>
<protein>
    <submittedName>
        <fullName evidence="3">Uncharacterized protein</fullName>
    </submittedName>
</protein>
<organism evidence="3 4">
    <name type="scientific">Planotetraspora kaengkrachanensis</name>
    <dbReference type="NCBI Taxonomy" id="575193"/>
    <lineage>
        <taxon>Bacteria</taxon>
        <taxon>Bacillati</taxon>
        <taxon>Actinomycetota</taxon>
        <taxon>Actinomycetes</taxon>
        <taxon>Streptosporangiales</taxon>
        <taxon>Streptosporangiaceae</taxon>
        <taxon>Planotetraspora</taxon>
    </lineage>
</organism>
<reference evidence="3 4" key="1">
    <citation type="submission" date="2021-01" db="EMBL/GenBank/DDBJ databases">
        <title>Whole genome shotgun sequence of Planotetraspora kaengkrachanensis NBRC 104272.</title>
        <authorList>
            <person name="Komaki H."/>
            <person name="Tamura T."/>
        </authorList>
    </citation>
    <scope>NUCLEOTIDE SEQUENCE [LARGE SCALE GENOMIC DNA]</scope>
    <source>
        <strain evidence="3 4">NBRC 104272</strain>
    </source>
</reference>
<sequence length="225" mass="24082">MGRRSRRREGDLADTHSPEQGGSIDKSNNWLEALARPRGTAALALGGLLVSLASFLTSTSITKLSILGPVAFGFLIRLAWRRRGWLFTAGASLAVLLSLVLATRVYSAPGTTSFWYDGDVMDLSALPLSDGAGIPLTASPDHGQIYQTILPVQSDSGEILVSCTQDGLITVGARSAEMEWARIESGKFQTLWVPVAFLGGLAPGTARTLLPCSNWRWQVQNLGDP</sequence>
<evidence type="ECO:0000256" key="1">
    <source>
        <dbReference type="SAM" id="MobiDB-lite"/>
    </source>
</evidence>
<keyword evidence="2" id="KW-1133">Transmembrane helix</keyword>
<evidence type="ECO:0000256" key="2">
    <source>
        <dbReference type="SAM" id="Phobius"/>
    </source>
</evidence>
<keyword evidence="4" id="KW-1185">Reference proteome</keyword>
<name>A0A8J3LUU4_9ACTN</name>
<feature type="compositionally biased region" description="Basic and acidic residues" evidence="1">
    <location>
        <begin position="8"/>
        <end position="17"/>
    </location>
</feature>
<feature type="region of interest" description="Disordered" evidence="1">
    <location>
        <begin position="1"/>
        <end position="25"/>
    </location>
</feature>
<keyword evidence="2" id="KW-0812">Transmembrane</keyword>
<evidence type="ECO:0000313" key="3">
    <source>
        <dbReference type="EMBL" id="GIG78224.1"/>
    </source>
</evidence>
<comment type="caution">
    <text evidence="3">The sequence shown here is derived from an EMBL/GenBank/DDBJ whole genome shotgun (WGS) entry which is preliminary data.</text>
</comment>
<gene>
    <name evidence="3" type="ORF">Pka01_13510</name>
</gene>